<organism evidence="1 2">
    <name type="scientific">Toxoplasma gondii FOU</name>
    <dbReference type="NCBI Taxonomy" id="943167"/>
    <lineage>
        <taxon>Eukaryota</taxon>
        <taxon>Sar</taxon>
        <taxon>Alveolata</taxon>
        <taxon>Apicomplexa</taxon>
        <taxon>Conoidasida</taxon>
        <taxon>Coccidia</taxon>
        <taxon>Eucoccidiorida</taxon>
        <taxon>Eimeriorina</taxon>
        <taxon>Sarcocystidae</taxon>
        <taxon>Toxoplasma</taxon>
    </lineage>
</organism>
<dbReference type="VEuPathDB" id="ToxoDB:TGFOU_407610"/>
<comment type="caution">
    <text evidence="1">The sequence shown here is derived from an EMBL/GenBank/DDBJ whole genome shotgun (WGS) entry which is preliminary data.</text>
</comment>
<proteinExistence type="predicted"/>
<dbReference type="Proteomes" id="UP000028838">
    <property type="component" value="Unassembled WGS sequence"/>
</dbReference>
<evidence type="ECO:0000313" key="2">
    <source>
        <dbReference type="Proteomes" id="UP000028838"/>
    </source>
</evidence>
<feature type="non-terminal residue" evidence="1">
    <location>
        <position position="59"/>
    </location>
</feature>
<dbReference type="EMBL" id="AEYH02003272">
    <property type="protein sequence ID" value="KFG29762.1"/>
    <property type="molecule type" value="Genomic_DNA"/>
</dbReference>
<sequence>AFIVHTEAEERKATPARTGSQEWIKTFGVDMTEQAKEGKIGTVTGREAEIEQITSVRSR</sequence>
<name>A0A086JC94_TOXGO</name>
<gene>
    <name evidence="1" type="ORF">TGFOU_407610</name>
</gene>
<accession>A0A086JC94</accession>
<evidence type="ECO:0000313" key="1">
    <source>
        <dbReference type="EMBL" id="KFG29762.1"/>
    </source>
</evidence>
<dbReference type="AlphaFoldDB" id="A0A086JC94"/>
<protein>
    <submittedName>
        <fullName evidence="1">AAA family ATPase</fullName>
    </submittedName>
</protein>
<feature type="non-terminal residue" evidence="1">
    <location>
        <position position="1"/>
    </location>
</feature>
<reference evidence="1 2" key="1">
    <citation type="submission" date="2014-07" db="EMBL/GenBank/DDBJ databases">
        <authorList>
            <person name="Sibley D."/>
            <person name="Venepally P."/>
            <person name="Karamycheva S."/>
            <person name="Hadjithomas M."/>
            <person name="Khan A."/>
            <person name="Brunk B."/>
            <person name="Roos D."/>
            <person name="Caler E."/>
            <person name="Lorenzi H."/>
        </authorList>
    </citation>
    <scope>NUCLEOTIDE SEQUENCE [LARGE SCALE GENOMIC DNA]</scope>
    <source>
        <strain evidence="1 2">FOU</strain>
    </source>
</reference>